<gene>
    <name evidence="1" type="ORF">CTRU02_207774</name>
</gene>
<protein>
    <submittedName>
        <fullName evidence="1">Uncharacterized protein</fullName>
    </submittedName>
</protein>
<comment type="caution">
    <text evidence="1">The sequence shown here is derived from an EMBL/GenBank/DDBJ whole genome shotgun (WGS) entry which is preliminary data.</text>
</comment>
<accession>A0ACC3Z1S6</accession>
<evidence type="ECO:0000313" key="2">
    <source>
        <dbReference type="Proteomes" id="UP000805649"/>
    </source>
</evidence>
<dbReference type="EMBL" id="VUJX02000004">
    <property type="protein sequence ID" value="KAL0938043.1"/>
    <property type="molecule type" value="Genomic_DNA"/>
</dbReference>
<proteinExistence type="predicted"/>
<evidence type="ECO:0000313" key="1">
    <source>
        <dbReference type="EMBL" id="KAL0938043.1"/>
    </source>
</evidence>
<organism evidence="1 2">
    <name type="scientific">Colletotrichum truncatum</name>
    <name type="common">Anthracnose fungus</name>
    <name type="synonym">Colletotrichum capsici</name>
    <dbReference type="NCBI Taxonomy" id="5467"/>
    <lineage>
        <taxon>Eukaryota</taxon>
        <taxon>Fungi</taxon>
        <taxon>Dikarya</taxon>
        <taxon>Ascomycota</taxon>
        <taxon>Pezizomycotina</taxon>
        <taxon>Sordariomycetes</taxon>
        <taxon>Hypocreomycetidae</taxon>
        <taxon>Glomerellales</taxon>
        <taxon>Glomerellaceae</taxon>
        <taxon>Colletotrichum</taxon>
        <taxon>Colletotrichum truncatum species complex</taxon>
    </lineage>
</organism>
<name>A0ACC3Z1S6_COLTU</name>
<sequence>MITTASSQEESHRLDTRIFKRTGRDLCEILVVFQAYCKVYSGVVQLMGGIDQTFVASALEVLGLFALVAVNKSGTETELQSMIETLRSEYTRIKSLVGIYNSNKLRECVANVYRLGIEFLQEATVYYSYSSRRRLWHVATRPPQIFLDAKISALKSAIDEVVKERDVEAHLRLSRVEIKMDASIAQSCIERSTARIEKLSLLLNLPPCNPSNQLRDFASELDDEFSHLKRMPPFENNDVTSNLLFKTWMNDTEQLKSSRLLLLHGRTKAPSSTNMAWVSQASVEVVRLLQKKDAVVAFHLCKPDNKYDDRSVRVHSVPTAALVLLYLGFQLLSLTSAGRAALGSHSTPEFECLFQNVLETAKTSRELIEDRSAGNRRATSKDCSSASMAFLEASIALISAQSQLLLSEAKPCVVYLIVDRFDTLSQYDTLLLEPLMTLVQKPGPNVVIRVLVVGERKLRDERGGLGIAEFIENNQGKSEWGEIERDQDS</sequence>
<dbReference type="Proteomes" id="UP000805649">
    <property type="component" value="Unassembled WGS sequence"/>
</dbReference>
<reference evidence="1 2" key="1">
    <citation type="journal article" date="2020" name="Phytopathology">
        <title>Genome Sequence Resources of Colletotrichum truncatum, C. plurivorum, C. musicola, and C. sojae: Four Species Pathogenic to Soybean (Glycine max).</title>
        <authorList>
            <person name="Rogerio F."/>
            <person name="Boufleur T.R."/>
            <person name="Ciampi-Guillardi M."/>
            <person name="Sukno S.A."/>
            <person name="Thon M.R."/>
            <person name="Massola Junior N.S."/>
            <person name="Baroncelli R."/>
        </authorList>
    </citation>
    <scope>NUCLEOTIDE SEQUENCE [LARGE SCALE GENOMIC DNA]</scope>
    <source>
        <strain evidence="1 2">CMES1059</strain>
    </source>
</reference>
<keyword evidence="2" id="KW-1185">Reference proteome</keyword>